<feature type="region of interest" description="Disordered" evidence="1">
    <location>
        <begin position="446"/>
        <end position="465"/>
    </location>
</feature>
<protein>
    <submittedName>
        <fullName evidence="2">Uncharacterized protein</fullName>
    </submittedName>
</protein>
<evidence type="ECO:0000256" key="1">
    <source>
        <dbReference type="SAM" id="MobiDB-lite"/>
    </source>
</evidence>
<dbReference type="STRING" id="278938.A0A4Z1JTR5"/>
<keyword evidence="3" id="KW-1185">Reference proteome</keyword>
<dbReference type="PANTHER" id="PTHR40788">
    <property type="entry name" value="CLR5 DOMAIN-CONTAINING PROTEIN-RELATED"/>
    <property type="match status" value="1"/>
</dbReference>
<comment type="caution">
    <text evidence="2">The sequence shown here is derived from an EMBL/GenBank/DDBJ whole genome shotgun (WGS) entry which is preliminary data.</text>
</comment>
<evidence type="ECO:0000313" key="2">
    <source>
        <dbReference type="EMBL" id="TGO77209.1"/>
    </source>
</evidence>
<sequence>MEIYKPVCYNMRHGNPRDADKEPYATRMSRKFAKIDMQRPITLKEDEIAAAVIAAEALKNNWGLLGRSMGAYEPIIRKRWPKKPKVKRAQLLQESPYRPPSQIDFQRIEDLLETRRAAAEDHLWSLREDPSYFAEMLDARGERHCHSSEEDSKGFEVVNILEYAYRASEYLRMDNLRREILFSKAFQDSLVKDILLDYSVTIRGDIKAGAQDKIFSILYELSQNEAILYCSLPDLVDQLERYLLVNPTEKDRITTLGSSILADISIVASISRDLYLYQPWVSTVNQKLKADDGTIKAITASKWKRTIDVFDNLENQAVDELTKLIESLNCFYYPAERRRNAANNHRMRQAEELLDKVWDHLDQAYLKASEKTTLSRALRDLITNKRKFIRTPEWVETAPKVKKSGEKRTPIGDDLLSSFEHVQIDEEKKTLYLELGDSTVKAKVKSKSRKARPSQESATLTEELTEAEKDRAGREIMRVNKKTYRVFTALFYTSSEKDPPGEISWQEFLQAMAAGGLNSEALYGSIWHFTPQEGHADKLKRSIQFHQPHPGKLSLRTARFLDDALIEHLVGILTYSI</sequence>
<gene>
    <name evidence="2" type="ORF">BELL_0118g00140</name>
</gene>
<dbReference type="OrthoDB" id="2922289at2759"/>
<name>A0A4Z1JTR5_9HELO</name>
<organism evidence="2 3">
    <name type="scientific">Botrytis elliptica</name>
    <dbReference type="NCBI Taxonomy" id="278938"/>
    <lineage>
        <taxon>Eukaryota</taxon>
        <taxon>Fungi</taxon>
        <taxon>Dikarya</taxon>
        <taxon>Ascomycota</taxon>
        <taxon>Pezizomycotina</taxon>
        <taxon>Leotiomycetes</taxon>
        <taxon>Helotiales</taxon>
        <taxon>Sclerotiniaceae</taxon>
        <taxon>Botrytis</taxon>
    </lineage>
</organism>
<dbReference type="Proteomes" id="UP000297229">
    <property type="component" value="Unassembled WGS sequence"/>
</dbReference>
<reference evidence="2 3" key="1">
    <citation type="submission" date="2017-12" db="EMBL/GenBank/DDBJ databases">
        <title>Comparative genomics of Botrytis spp.</title>
        <authorList>
            <person name="Valero-Jimenez C.A."/>
            <person name="Tapia P."/>
            <person name="Veloso J."/>
            <person name="Silva-Moreno E."/>
            <person name="Staats M."/>
            <person name="Valdes J.H."/>
            <person name="Van Kan J.A.L."/>
        </authorList>
    </citation>
    <scope>NUCLEOTIDE SEQUENCE [LARGE SCALE GENOMIC DNA]</scope>
    <source>
        <strain evidence="2 3">Be9601</strain>
    </source>
</reference>
<dbReference type="EMBL" id="PQXM01000117">
    <property type="protein sequence ID" value="TGO77209.1"/>
    <property type="molecule type" value="Genomic_DNA"/>
</dbReference>
<proteinExistence type="predicted"/>
<evidence type="ECO:0000313" key="3">
    <source>
        <dbReference type="Proteomes" id="UP000297229"/>
    </source>
</evidence>
<dbReference type="PANTHER" id="PTHR40788:SF2">
    <property type="entry name" value="CLR5 DOMAIN-CONTAINING PROTEIN"/>
    <property type="match status" value="1"/>
</dbReference>
<accession>A0A4Z1JTR5</accession>
<dbReference type="AlphaFoldDB" id="A0A4Z1JTR5"/>